<keyword evidence="5 13" id="KW-0812">Transmembrane</keyword>
<feature type="domain" description="PLD phosphodiesterase" evidence="14">
    <location>
        <begin position="242"/>
        <end position="269"/>
    </location>
</feature>
<keyword evidence="8" id="KW-0443">Lipid metabolism</keyword>
<evidence type="ECO:0000313" key="16">
    <source>
        <dbReference type="Proteomes" id="UP000287857"/>
    </source>
</evidence>
<accession>A0A429ZZL2</accession>
<evidence type="ECO:0000313" key="15">
    <source>
        <dbReference type="EMBL" id="RST99492.1"/>
    </source>
</evidence>
<dbReference type="NCBIfam" id="TIGR04265">
    <property type="entry name" value="bac_cardiolipin"/>
    <property type="match status" value="1"/>
</dbReference>
<dbReference type="Pfam" id="PF13396">
    <property type="entry name" value="PLDc_N"/>
    <property type="match status" value="1"/>
</dbReference>
<evidence type="ECO:0000256" key="5">
    <source>
        <dbReference type="ARBA" id="ARBA00022692"/>
    </source>
</evidence>
<dbReference type="PROSITE" id="PS50035">
    <property type="entry name" value="PLD"/>
    <property type="match status" value="2"/>
</dbReference>
<evidence type="ECO:0000256" key="9">
    <source>
        <dbReference type="ARBA" id="ARBA00023136"/>
    </source>
</evidence>
<keyword evidence="4" id="KW-0808">Transferase</keyword>
<feature type="transmembrane region" description="Helical" evidence="13">
    <location>
        <begin position="37"/>
        <end position="56"/>
    </location>
</feature>
<dbReference type="Proteomes" id="UP000287857">
    <property type="component" value="Unassembled WGS sequence"/>
</dbReference>
<keyword evidence="2" id="KW-1003">Cell membrane</keyword>
<dbReference type="EMBL" id="NGJS01000004">
    <property type="protein sequence ID" value="RST99492.1"/>
    <property type="molecule type" value="Genomic_DNA"/>
</dbReference>
<evidence type="ECO:0000256" key="8">
    <source>
        <dbReference type="ARBA" id="ARBA00023098"/>
    </source>
</evidence>
<dbReference type="Gene3D" id="3.30.870.10">
    <property type="entry name" value="Endonuclease Chain A"/>
    <property type="match status" value="2"/>
</dbReference>
<dbReference type="GO" id="GO:0005886">
    <property type="term" value="C:plasma membrane"/>
    <property type="evidence" value="ECO:0007669"/>
    <property type="project" value="UniProtKB-SubCell"/>
</dbReference>
<evidence type="ECO:0000256" key="4">
    <source>
        <dbReference type="ARBA" id="ARBA00022679"/>
    </source>
</evidence>
<dbReference type="InterPro" id="IPR027379">
    <property type="entry name" value="CLS_N"/>
</dbReference>
<organism evidence="15 16">
    <name type="scientific">Vagococcus vulneris</name>
    <dbReference type="NCBI Taxonomy" id="1977869"/>
    <lineage>
        <taxon>Bacteria</taxon>
        <taxon>Bacillati</taxon>
        <taxon>Bacillota</taxon>
        <taxon>Bacilli</taxon>
        <taxon>Lactobacillales</taxon>
        <taxon>Enterococcaceae</taxon>
        <taxon>Vagococcus</taxon>
    </lineage>
</organism>
<dbReference type="SUPFAM" id="SSF56024">
    <property type="entry name" value="Phospholipase D/nuclease"/>
    <property type="match status" value="2"/>
</dbReference>
<keyword evidence="16" id="KW-1185">Reference proteome</keyword>
<proteinExistence type="predicted"/>
<keyword evidence="6" id="KW-0677">Repeat</keyword>
<name>A0A429ZZL2_9ENTE</name>
<dbReference type="Pfam" id="PF13091">
    <property type="entry name" value="PLDc_2"/>
    <property type="match status" value="2"/>
</dbReference>
<dbReference type="CDD" id="cd09154">
    <property type="entry name" value="PLDc_SMU_988_like_1"/>
    <property type="match status" value="1"/>
</dbReference>
<evidence type="ECO:0000256" key="1">
    <source>
        <dbReference type="ARBA" id="ARBA00004651"/>
    </source>
</evidence>
<evidence type="ECO:0000259" key="14">
    <source>
        <dbReference type="PROSITE" id="PS50035"/>
    </source>
</evidence>
<feature type="transmembrane region" description="Helical" evidence="13">
    <location>
        <begin position="68"/>
        <end position="86"/>
    </location>
</feature>
<dbReference type="SMART" id="SM00155">
    <property type="entry name" value="PLDc"/>
    <property type="match status" value="2"/>
</dbReference>
<dbReference type="InterPro" id="IPR022924">
    <property type="entry name" value="Cardiolipin_synthase"/>
</dbReference>
<feature type="domain" description="PLD phosphodiesterase" evidence="14">
    <location>
        <begin position="423"/>
        <end position="450"/>
    </location>
</feature>
<dbReference type="CDD" id="cd09160">
    <property type="entry name" value="PLDc_SMU_988_like_2"/>
    <property type="match status" value="1"/>
</dbReference>
<evidence type="ECO:0000256" key="13">
    <source>
        <dbReference type="SAM" id="Phobius"/>
    </source>
</evidence>
<dbReference type="PANTHER" id="PTHR21248">
    <property type="entry name" value="CARDIOLIPIN SYNTHASE"/>
    <property type="match status" value="1"/>
</dbReference>
<dbReference type="GO" id="GO:0008808">
    <property type="term" value="F:cardiolipin synthase activity"/>
    <property type="evidence" value="ECO:0007669"/>
    <property type="project" value="UniProtKB-UniRule"/>
</dbReference>
<dbReference type="GO" id="GO:0032049">
    <property type="term" value="P:cardiolipin biosynthetic process"/>
    <property type="evidence" value="ECO:0007669"/>
    <property type="project" value="UniProtKB-UniRule"/>
</dbReference>
<keyword evidence="10" id="KW-0594">Phospholipid biosynthesis</keyword>
<keyword evidence="7 13" id="KW-1133">Transmembrane helix</keyword>
<evidence type="ECO:0000256" key="3">
    <source>
        <dbReference type="ARBA" id="ARBA00022516"/>
    </source>
</evidence>
<reference evidence="15 16" key="1">
    <citation type="submission" date="2017-05" db="EMBL/GenBank/DDBJ databases">
        <title>Vagococcus spp. assemblies.</title>
        <authorList>
            <person name="Gulvik C.A."/>
        </authorList>
    </citation>
    <scope>NUCLEOTIDE SEQUENCE [LARGE SCALE GENOMIC DNA]</scope>
    <source>
        <strain evidence="15 16">SS1995</strain>
    </source>
</reference>
<evidence type="ECO:0000256" key="11">
    <source>
        <dbReference type="ARBA" id="ARBA00023264"/>
    </source>
</evidence>
<evidence type="ECO:0000256" key="10">
    <source>
        <dbReference type="ARBA" id="ARBA00023209"/>
    </source>
</evidence>
<dbReference type="EC" id="2.7.8.-" evidence="12"/>
<sequence length="510" mass="59235">MEKLRKILTNRAVIVGLLIAIQLAVLFLIVYRFSEYFVYFYFVYIAISVGVILKIVNSRSNPAYKIAWMIPIMILPVFGTIIYLVFGRIRFSRKDKLDMLKIQSDERRTLRRTSEQLTITEDQNAQVQVNYLMEFGESTLFNHSTSTYYPLGEDVFEAMMEELEQAEKYIFMEYFIVEKGHMWDSLLEVLERKVKQGVEVRFMYDDFGCLFTLPPDYYKELEKKGIKCCVFNPFSPVLSSIFNNRDHRKITVIDGKTAFTGGINLADEYINRVERFGHWKDNGIMLKGEVAWSFTLLFLSLWRFVDKTSHDDPFQYQPIFKPDELPESKGYYIPYVDSPFDDETVGINVYLNLINRAQKSVYITTPYLIIDNTLMVALCTAAKSGIDVRIITPHIPDKWYVHEISQSNYAQLIESGVKIFEYTPGFIHSKTFIVDEEYATVGTVNLDYRSLFLHFECGVWMYRTVSVDELLADHLETESKSQLISLEEAKNVSGPKRLLRAVIGVFSPLL</sequence>
<dbReference type="OrthoDB" id="9762009at2"/>
<dbReference type="RefSeq" id="WP_125983432.1">
    <property type="nucleotide sequence ID" value="NZ_NGJS01000004.1"/>
</dbReference>
<keyword evidence="3" id="KW-0444">Lipid biosynthesis</keyword>
<dbReference type="InterPro" id="IPR025202">
    <property type="entry name" value="PLD-like_dom"/>
</dbReference>
<evidence type="ECO:0000256" key="6">
    <source>
        <dbReference type="ARBA" id="ARBA00022737"/>
    </source>
</evidence>
<evidence type="ECO:0000256" key="7">
    <source>
        <dbReference type="ARBA" id="ARBA00022989"/>
    </source>
</evidence>
<gene>
    <name evidence="15" type="ORF">CBF37_03980</name>
</gene>
<comment type="subcellular location">
    <subcellularLocation>
        <location evidence="1">Cell membrane</location>
        <topology evidence="1">Multi-pass membrane protein</topology>
    </subcellularLocation>
</comment>
<protein>
    <recommendedName>
        <fullName evidence="12">Cardiolipin synthase</fullName>
        <ecNumber evidence="12">2.7.8.-</ecNumber>
    </recommendedName>
</protein>
<keyword evidence="9 13" id="KW-0472">Membrane</keyword>
<dbReference type="AlphaFoldDB" id="A0A429ZZL2"/>
<evidence type="ECO:0000256" key="12">
    <source>
        <dbReference type="NCBIfam" id="TIGR04265"/>
    </source>
</evidence>
<keyword evidence="11" id="KW-1208">Phospholipid metabolism</keyword>
<evidence type="ECO:0000256" key="2">
    <source>
        <dbReference type="ARBA" id="ARBA00022475"/>
    </source>
</evidence>
<comment type="caution">
    <text evidence="15">The sequence shown here is derived from an EMBL/GenBank/DDBJ whole genome shotgun (WGS) entry which is preliminary data.</text>
</comment>
<feature type="transmembrane region" description="Helical" evidence="13">
    <location>
        <begin position="12"/>
        <end position="31"/>
    </location>
</feature>
<dbReference type="PANTHER" id="PTHR21248:SF22">
    <property type="entry name" value="PHOSPHOLIPASE D"/>
    <property type="match status" value="1"/>
</dbReference>
<dbReference type="InterPro" id="IPR001736">
    <property type="entry name" value="PLipase_D/transphosphatidylase"/>
</dbReference>